<evidence type="ECO:0000313" key="4">
    <source>
        <dbReference type="Proteomes" id="UP000660262"/>
    </source>
</evidence>
<proteinExistence type="predicted"/>
<keyword evidence="2" id="KW-0732">Signal</keyword>
<feature type="region of interest" description="Disordered" evidence="1">
    <location>
        <begin position="179"/>
        <end position="198"/>
    </location>
</feature>
<feature type="signal peptide" evidence="2">
    <location>
        <begin position="1"/>
        <end position="17"/>
    </location>
</feature>
<organism evidence="3 4">
    <name type="scientific">Pycnococcus provasolii</name>
    <dbReference type="NCBI Taxonomy" id="41880"/>
    <lineage>
        <taxon>Eukaryota</taxon>
        <taxon>Viridiplantae</taxon>
        <taxon>Chlorophyta</taxon>
        <taxon>Pseudoscourfieldiophyceae</taxon>
        <taxon>Pseudoscourfieldiales</taxon>
        <taxon>Pycnococcaceae</taxon>
        <taxon>Pycnococcus</taxon>
    </lineage>
</organism>
<gene>
    <name evidence="3" type="ORF">PPROV_000005300</name>
</gene>
<evidence type="ECO:0000313" key="3">
    <source>
        <dbReference type="EMBL" id="GHP01297.1"/>
    </source>
</evidence>
<dbReference type="Proteomes" id="UP000660262">
    <property type="component" value="Unassembled WGS sequence"/>
</dbReference>
<evidence type="ECO:0000256" key="1">
    <source>
        <dbReference type="SAM" id="MobiDB-lite"/>
    </source>
</evidence>
<feature type="compositionally biased region" description="Acidic residues" evidence="1">
    <location>
        <begin position="132"/>
        <end position="141"/>
    </location>
</feature>
<feature type="compositionally biased region" description="Basic residues" evidence="1">
    <location>
        <begin position="118"/>
        <end position="128"/>
    </location>
</feature>
<evidence type="ECO:0000256" key="2">
    <source>
        <dbReference type="SAM" id="SignalP"/>
    </source>
</evidence>
<dbReference type="AlphaFoldDB" id="A0A830H832"/>
<name>A0A830H832_9CHLO</name>
<comment type="caution">
    <text evidence="3">The sequence shown here is derived from an EMBL/GenBank/DDBJ whole genome shotgun (WGS) entry which is preliminary data.</text>
</comment>
<protein>
    <submittedName>
        <fullName evidence="3">Uncharacterized protein</fullName>
    </submittedName>
</protein>
<sequence>MLLALLTTAALLGTSGAMHTEHADALDTPDVHRNAHFRHAHVNEVAGGGGVFFAGEADKHVEGVNFHSAEASRHNADKLKRTYMRFDRNTRIERPVDSLDELDPPSPPPLSRAAILARARRRGHHHHHGDGDGDGDDDGDGGEVHSNHAAHAHVPHSHAHHGNLAAVLGAAAPPPVLRPRQGKLLISDPSGSGSDSMVEIPQSRRFQEDIAAYRMEHRHHVKNSWGMAHDQVPHQVLEQTLARDQRHIRVPKTRGATGTLHSGGRIEVLANANPDTYVGADGIKRRHSETPLPAPRDPYRLAKDDARRFLPEYRHRRSRVTEERVQSCTTKGHTTSCRVIQPDLPMQYRPNPAG</sequence>
<dbReference type="EMBL" id="BNJQ01000001">
    <property type="protein sequence ID" value="GHP01297.1"/>
    <property type="molecule type" value="Genomic_DNA"/>
</dbReference>
<accession>A0A830H832</accession>
<keyword evidence="4" id="KW-1185">Reference proteome</keyword>
<reference evidence="3" key="1">
    <citation type="submission" date="2020-10" db="EMBL/GenBank/DDBJ databases">
        <title>Unveiling of a novel bifunctional photoreceptor, Dualchrome1, isolated from a cosmopolitan green alga.</title>
        <authorList>
            <person name="Suzuki S."/>
            <person name="Kawachi M."/>
        </authorList>
    </citation>
    <scope>NUCLEOTIDE SEQUENCE</scope>
    <source>
        <strain evidence="3">NIES 2893</strain>
    </source>
</reference>
<feature type="chain" id="PRO_5032628180" evidence="2">
    <location>
        <begin position="18"/>
        <end position="354"/>
    </location>
</feature>
<feature type="region of interest" description="Disordered" evidence="1">
    <location>
        <begin position="118"/>
        <end position="147"/>
    </location>
</feature>